<feature type="domain" description="AAA+ ATPase" evidence="13">
    <location>
        <begin position="39"/>
        <end position="186"/>
    </location>
</feature>
<dbReference type="PANTHER" id="PTHR11669">
    <property type="entry name" value="REPLICATION FACTOR C / DNA POLYMERASE III GAMMA-TAU SUBUNIT"/>
    <property type="match status" value="1"/>
</dbReference>
<comment type="catalytic activity">
    <reaction evidence="10 11">
        <text>DNA(n) + a 2'-deoxyribonucleoside 5'-triphosphate = DNA(n+1) + diphosphate</text>
        <dbReference type="Rhea" id="RHEA:22508"/>
        <dbReference type="Rhea" id="RHEA-COMP:17339"/>
        <dbReference type="Rhea" id="RHEA-COMP:17340"/>
        <dbReference type="ChEBI" id="CHEBI:33019"/>
        <dbReference type="ChEBI" id="CHEBI:61560"/>
        <dbReference type="ChEBI" id="CHEBI:173112"/>
        <dbReference type="EC" id="2.7.7.7"/>
    </reaction>
</comment>
<evidence type="ECO:0000256" key="1">
    <source>
        <dbReference type="ARBA" id="ARBA00006360"/>
    </source>
</evidence>
<evidence type="ECO:0000256" key="11">
    <source>
        <dbReference type="RuleBase" id="RU364063"/>
    </source>
</evidence>
<evidence type="ECO:0000256" key="5">
    <source>
        <dbReference type="ARBA" id="ARBA00022723"/>
    </source>
</evidence>
<comment type="subunit">
    <text evidence="11">DNA polymerase III contains a core (composed of alpha, epsilon and theta chains) that associates with a tau subunit. This core dimerizes to form the POLIII' complex. PolIII' associates with the gamma complex (composed of gamma, delta, delta', psi and chi chains) and with the beta chain to form the complete DNA polymerase III complex.</text>
</comment>
<organism evidence="14 15">
    <name type="scientific">Jannaschia pohangensis</name>
    <dbReference type="NCBI Taxonomy" id="390807"/>
    <lineage>
        <taxon>Bacteria</taxon>
        <taxon>Pseudomonadati</taxon>
        <taxon>Pseudomonadota</taxon>
        <taxon>Alphaproteobacteria</taxon>
        <taxon>Rhodobacterales</taxon>
        <taxon>Roseobacteraceae</taxon>
        <taxon>Jannaschia</taxon>
    </lineage>
</organism>
<keyword evidence="7" id="KW-0862">Zinc</keyword>
<dbReference type="Proteomes" id="UP000199110">
    <property type="component" value="Unassembled WGS sequence"/>
</dbReference>
<dbReference type="Pfam" id="PF12362">
    <property type="entry name" value="DUF3646"/>
    <property type="match status" value="1"/>
</dbReference>
<evidence type="ECO:0000313" key="14">
    <source>
        <dbReference type="EMBL" id="SFI94899.1"/>
    </source>
</evidence>
<dbReference type="AlphaFoldDB" id="A0A1I3MCZ4"/>
<dbReference type="InterPro" id="IPR027417">
    <property type="entry name" value="P-loop_NTPase"/>
</dbReference>
<dbReference type="FunFam" id="1.20.272.10:FF:000003">
    <property type="entry name" value="DNA polymerase III subunit gamma/tau"/>
    <property type="match status" value="1"/>
</dbReference>
<dbReference type="Pfam" id="PF22608">
    <property type="entry name" value="DNAX_ATPase_lid"/>
    <property type="match status" value="1"/>
</dbReference>
<proteinExistence type="inferred from homology"/>
<dbReference type="InterPro" id="IPR045085">
    <property type="entry name" value="HLD_clamp_pol_III_gamma_tau"/>
</dbReference>
<dbReference type="SMART" id="SM00382">
    <property type="entry name" value="AAA"/>
    <property type="match status" value="1"/>
</dbReference>
<evidence type="ECO:0000256" key="9">
    <source>
        <dbReference type="ARBA" id="ARBA00022932"/>
    </source>
</evidence>
<evidence type="ECO:0000256" key="12">
    <source>
        <dbReference type="SAM" id="MobiDB-lite"/>
    </source>
</evidence>
<evidence type="ECO:0000256" key="8">
    <source>
        <dbReference type="ARBA" id="ARBA00022840"/>
    </source>
</evidence>
<evidence type="ECO:0000256" key="3">
    <source>
        <dbReference type="ARBA" id="ARBA00022695"/>
    </source>
</evidence>
<dbReference type="OrthoDB" id="9810148at2"/>
<dbReference type="GO" id="GO:0006261">
    <property type="term" value="P:DNA-templated DNA replication"/>
    <property type="evidence" value="ECO:0007669"/>
    <property type="project" value="TreeGrafter"/>
</dbReference>
<keyword evidence="5" id="KW-0479">Metal-binding</keyword>
<protein>
    <recommendedName>
        <fullName evidence="11">DNA polymerase III subunit gamma/tau</fullName>
        <ecNumber evidence="11">2.7.7.7</ecNumber>
    </recommendedName>
</protein>
<keyword evidence="4 11" id="KW-0235">DNA replication</keyword>
<dbReference type="Pfam" id="PF12169">
    <property type="entry name" value="DNA_pol3_gamma3"/>
    <property type="match status" value="1"/>
</dbReference>
<dbReference type="Gene3D" id="1.20.272.10">
    <property type="match status" value="1"/>
</dbReference>
<keyword evidence="15" id="KW-1185">Reference proteome</keyword>
<feature type="compositionally biased region" description="Low complexity" evidence="12">
    <location>
        <begin position="387"/>
        <end position="399"/>
    </location>
</feature>
<dbReference type="InterPro" id="IPR003593">
    <property type="entry name" value="AAA+_ATPase"/>
</dbReference>
<dbReference type="NCBIfam" id="TIGR02397">
    <property type="entry name" value="dnaX_nterm"/>
    <property type="match status" value="1"/>
</dbReference>
<dbReference type="GO" id="GO:0003887">
    <property type="term" value="F:DNA-directed DNA polymerase activity"/>
    <property type="evidence" value="ECO:0007669"/>
    <property type="project" value="UniProtKB-KW"/>
</dbReference>
<evidence type="ECO:0000256" key="7">
    <source>
        <dbReference type="ARBA" id="ARBA00022833"/>
    </source>
</evidence>
<dbReference type="PANTHER" id="PTHR11669:SF0">
    <property type="entry name" value="PROTEIN STICHEL-LIKE 2"/>
    <property type="match status" value="1"/>
</dbReference>
<dbReference type="GO" id="GO:0003677">
    <property type="term" value="F:DNA binding"/>
    <property type="evidence" value="ECO:0007669"/>
    <property type="project" value="InterPro"/>
</dbReference>
<dbReference type="EMBL" id="FORA01000002">
    <property type="protein sequence ID" value="SFI94899.1"/>
    <property type="molecule type" value="Genomic_DNA"/>
</dbReference>
<dbReference type="NCBIfam" id="NF006585">
    <property type="entry name" value="PRK09111.1"/>
    <property type="match status" value="1"/>
</dbReference>
<keyword evidence="9 11" id="KW-0239">DNA-directed DNA polymerase</keyword>
<sequence>MTTEYQVLARKYRPATFADLIGQDAMVRTLRNAFAADRIAQAFILTGIRGTGKTTTARIVAKGLNCIGPDGTGGPTTDPCGQCEPCVAIAEGRHVDVLEMDAASNTGVGDVREIIDSVHYRAASARYKIYIIDEVHMLSTSAFNALLKTLEEPPAHVKFIFATTEIRKVPVTVLSRCQRFDLRRIEPEVMIAHLRGVATKEDAQIADDALALIARAAEGSVRDAMSLLDQAISHGAGETTADQVRAMLGLADRGRVMDLFDMIMRGQAAEALMELGAQYSDGADPMAVLRDLAELTHWVSVIQITPGAAEDPTVSPDEKARGQAFATGLPMRALTRMWQMLLKALEEVGNAPNAMMAAEMAVIRLTHVADLPSPDELVRKLRDTPMPTTTAVAPRAAPPSGGGPVARGSAQPATAPDADPALDRFQTFPQVVDLIRANRDVKLLVEVETGIRLISYRPGRIEFEPAPAAAPDLAARLAGRLQGWTGVRWTVSIASDGGAPTIAEARDAATRQAETEALAHPMTQAILAAFPGAELIEVRTRAEIAQEAAVEALAEVDEEWDPFDED</sequence>
<dbReference type="CDD" id="cd00009">
    <property type="entry name" value="AAA"/>
    <property type="match status" value="1"/>
</dbReference>
<gene>
    <name evidence="11" type="primary">dnaX</name>
    <name evidence="14" type="ORF">SAMN04488095_1808</name>
</gene>
<evidence type="ECO:0000259" key="13">
    <source>
        <dbReference type="SMART" id="SM00382"/>
    </source>
</evidence>
<dbReference type="SUPFAM" id="SSF52540">
    <property type="entry name" value="P-loop containing nucleoside triphosphate hydrolases"/>
    <property type="match status" value="1"/>
</dbReference>
<dbReference type="GO" id="GO:0046872">
    <property type="term" value="F:metal ion binding"/>
    <property type="evidence" value="ECO:0007669"/>
    <property type="project" value="UniProtKB-KW"/>
</dbReference>
<dbReference type="Gene3D" id="3.40.50.300">
    <property type="entry name" value="P-loop containing nucleotide triphosphate hydrolases"/>
    <property type="match status" value="1"/>
</dbReference>
<dbReference type="InterPro" id="IPR022754">
    <property type="entry name" value="DNA_pol_III_gamma-3"/>
</dbReference>
<dbReference type="Pfam" id="PF13177">
    <property type="entry name" value="DNA_pol3_delta2"/>
    <property type="match status" value="1"/>
</dbReference>
<dbReference type="FunFam" id="3.40.50.300:FF:000014">
    <property type="entry name" value="DNA polymerase III subunit gamma/tau"/>
    <property type="match status" value="1"/>
</dbReference>
<keyword evidence="2 11" id="KW-0808">Transferase</keyword>
<dbReference type="InterPro" id="IPR012763">
    <property type="entry name" value="DNA_pol_III_sug/sutau_N"/>
</dbReference>
<comment type="function">
    <text evidence="11">DNA polymerase III is a complex, multichain enzyme responsible for most of the replicative synthesis in bacteria. This DNA polymerase also exhibits 3' to 5' exonuclease activity.</text>
</comment>
<dbReference type="GO" id="GO:0005524">
    <property type="term" value="F:ATP binding"/>
    <property type="evidence" value="ECO:0007669"/>
    <property type="project" value="UniProtKB-KW"/>
</dbReference>
<comment type="similarity">
    <text evidence="1 11">Belongs to the DnaX/STICHEL family.</text>
</comment>
<keyword evidence="6 11" id="KW-0547">Nucleotide-binding</keyword>
<evidence type="ECO:0000313" key="15">
    <source>
        <dbReference type="Proteomes" id="UP000199110"/>
    </source>
</evidence>
<evidence type="ECO:0000256" key="10">
    <source>
        <dbReference type="ARBA" id="ARBA00049244"/>
    </source>
</evidence>
<dbReference type="SUPFAM" id="SSF48019">
    <property type="entry name" value="post-AAA+ oligomerization domain-like"/>
    <property type="match status" value="1"/>
</dbReference>
<evidence type="ECO:0000256" key="4">
    <source>
        <dbReference type="ARBA" id="ARBA00022705"/>
    </source>
</evidence>
<dbReference type="InterPro" id="IPR008921">
    <property type="entry name" value="DNA_pol3_clamp-load_cplx_C"/>
</dbReference>
<keyword evidence="8 11" id="KW-0067">ATP-binding</keyword>
<accession>A0A1I3MCZ4</accession>
<feature type="region of interest" description="Disordered" evidence="12">
    <location>
        <begin position="387"/>
        <end position="421"/>
    </location>
</feature>
<dbReference type="InterPro" id="IPR022107">
    <property type="entry name" value="DNA_pol_III_gamma/tau_C"/>
</dbReference>
<dbReference type="RefSeq" id="WP_092779449.1">
    <property type="nucleotide sequence ID" value="NZ_FORA01000002.1"/>
</dbReference>
<dbReference type="NCBIfam" id="NF004046">
    <property type="entry name" value="PRK05563.1"/>
    <property type="match status" value="1"/>
</dbReference>
<dbReference type="EC" id="2.7.7.7" evidence="11"/>
<dbReference type="GO" id="GO:0009360">
    <property type="term" value="C:DNA polymerase III complex"/>
    <property type="evidence" value="ECO:0007669"/>
    <property type="project" value="InterPro"/>
</dbReference>
<dbReference type="STRING" id="390807.SAMN04488095_1808"/>
<dbReference type="InterPro" id="IPR050238">
    <property type="entry name" value="DNA_Rep/Repair_Clamp_Loader"/>
</dbReference>
<evidence type="ECO:0000256" key="2">
    <source>
        <dbReference type="ARBA" id="ARBA00022679"/>
    </source>
</evidence>
<evidence type="ECO:0000256" key="6">
    <source>
        <dbReference type="ARBA" id="ARBA00022741"/>
    </source>
</evidence>
<name>A0A1I3MCZ4_9RHOB</name>
<dbReference type="Gene3D" id="1.10.8.60">
    <property type="match status" value="1"/>
</dbReference>
<feature type="compositionally biased region" description="Low complexity" evidence="12">
    <location>
        <begin position="406"/>
        <end position="419"/>
    </location>
</feature>
<dbReference type="FunFam" id="1.10.8.60:FF:000013">
    <property type="entry name" value="DNA polymerase III subunit gamma/tau"/>
    <property type="match status" value="1"/>
</dbReference>
<reference evidence="14 15" key="1">
    <citation type="submission" date="2016-10" db="EMBL/GenBank/DDBJ databases">
        <authorList>
            <person name="de Groot N.N."/>
        </authorList>
    </citation>
    <scope>NUCLEOTIDE SEQUENCE [LARGE SCALE GENOMIC DNA]</scope>
    <source>
        <strain evidence="14 15">DSM 19073</strain>
    </source>
</reference>
<keyword evidence="3 11" id="KW-0548">Nucleotidyltransferase</keyword>
<dbReference type="CDD" id="cd18137">
    <property type="entry name" value="HLD_clamp_pol_III_gamma_tau"/>
    <property type="match status" value="1"/>
</dbReference>